<keyword evidence="5 8" id="KW-1133">Transmembrane helix</keyword>
<evidence type="ECO:0000256" key="3">
    <source>
        <dbReference type="ARBA" id="ARBA00022475"/>
    </source>
</evidence>
<sequence length="183" mass="21097">MYFKFKVLTLEVGERLLSPGNICDTTLWRQSTFDFYKLCEFLKKINGFLSPLIFLSFATNTYFICNQLHQAYIETASQNVFRRIYTTWSFLHLILRKALVHEAGSRIHFWAHEIAEVFSKCPDSAYVSQVERAERYVNSNTIALSGLGCFFVTKPLILHSFGVVFTGVIVLLQATKFPQDDKT</sequence>
<comment type="similarity">
    <text evidence="2">Belongs to the insect chemoreceptor superfamily. Gustatory receptor (GR) family. Gr5a subfamily.</text>
</comment>
<dbReference type="InterPro" id="IPR009318">
    <property type="entry name" value="Gustatory_rcpt"/>
</dbReference>
<comment type="subcellular location">
    <subcellularLocation>
        <location evidence="1">Cell membrane</location>
        <topology evidence="1">Multi-pass membrane protein</topology>
    </subcellularLocation>
</comment>
<dbReference type="Proteomes" id="UP000708208">
    <property type="component" value="Unassembled WGS sequence"/>
</dbReference>
<evidence type="ECO:0000256" key="2">
    <source>
        <dbReference type="ARBA" id="ARBA00005327"/>
    </source>
</evidence>
<evidence type="ECO:0000256" key="4">
    <source>
        <dbReference type="ARBA" id="ARBA00022692"/>
    </source>
</evidence>
<dbReference type="GO" id="GO:0005886">
    <property type="term" value="C:plasma membrane"/>
    <property type="evidence" value="ECO:0007669"/>
    <property type="project" value="UniProtKB-SubCell"/>
</dbReference>
<dbReference type="EMBL" id="CAJVCH010251802">
    <property type="protein sequence ID" value="CAG7733595.1"/>
    <property type="molecule type" value="Genomic_DNA"/>
</dbReference>
<keyword evidence="4 8" id="KW-0812">Transmembrane</keyword>
<keyword evidence="6 8" id="KW-0472">Membrane</keyword>
<accession>A0A8J2P6C4</accession>
<keyword evidence="10" id="KW-1185">Reference proteome</keyword>
<proteinExistence type="inferred from homology"/>
<gene>
    <name evidence="9" type="ORF">AFUS01_LOCUS22027</name>
</gene>
<dbReference type="OrthoDB" id="5800391at2759"/>
<organism evidence="9 10">
    <name type="scientific">Allacma fusca</name>
    <dbReference type="NCBI Taxonomy" id="39272"/>
    <lineage>
        <taxon>Eukaryota</taxon>
        <taxon>Metazoa</taxon>
        <taxon>Ecdysozoa</taxon>
        <taxon>Arthropoda</taxon>
        <taxon>Hexapoda</taxon>
        <taxon>Collembola</taxon>
        <taxon>Symphypleona</taxon>
        <taxon>Sminthuridae</taxon>
        <taxon>Allacma</taxon>
    </lineage>
</organism>
<evidence type="ECO:0000256" key="1">
    <source>
        <dbReference type="ARBA" id="ARBA00004651"/>
    </source>
</evidence>
<comment type="caution">
    <text evidence="9">The sequence shown here is derived from an EMBL/GenBank/DDBJ whole genome shotgun (WGS) entry which is preliminary data.</text>
</comment>
<evidence type="ECO:0000256" key="6">
    <source>
        <dbReference type="ARBA" id="ARBA00023136"/>
    </source>
</evidence>
<keyword evidence="7" id="KW-0675">Receptor</keyword>
<protein>
    <submittedName>
        <fullName evidence="9">Uncharacterized protein</fullName>
    </submittedName>
</protein>
<reference evidence="9" key="1">
    <citation type="submission" date="2021-06" db="EMBL/GenBank/DDBJ databases">
        <authorList>
            <person name="Hodson N. C."/>
            <person name="Mongue J. A."/>
            <person name="Jaron S. K."/>
        </authorList>
    </citation>
    <scope>NUCLEOTIDE SEQUENCE</scope>
</reference>
<evidence type="ECO:0000256" key="7">
    <source>
        <dbReference type="ARBA" id="ARBA00023170"/>
    </source>
</evidence>
<evidence type="ECO:0000256" key="8">
    <source>
        <dbReference type="SAM" id="Phobius"/>
    </source>
</evidence>
<keyword evidence="3" id="KW-1003">Cell membrane</keyword>
<evidence type="ECO:0000313" key="10">
    <source>
        <dbReference type="Proteomes" id="UP000708208"/>
    </source>
</evidence>
<dbReference type="PANTHER" id="PTHR21421">
    <property type="entry name" value="GUSTATORY RECEPTOR"/>
    <property type="match status" value="1"/>
</dbReference>
<evidence type="ECO:0000256" key="5">
    <source>
        <dbReference type="ARBA" id="ARBA00022989"/>
    </source>
</evidence>
<dbReference type="GO" id="GO:0033041">
    <property type="term" value="F:sweet taste receptor activity"/>
    <property type="evidence" value="ECO:0007669"/>
    <property type="project" value="TreeGrafter"/>
</dbReference>
<evidence type="ECO:0000313" key="9">
    <source>
        <dbReference type="EMBL" id="CAG7733595.1"/>
    </source>
</evidence>
<dbReference type="AlphaFoldDB" id="A0A8J2P6C4"/>
<dbReference type="PANTHER" id="PTHR21421:SF34">
    <property type="entry name" value="GUSTATORY RECEPTOR FOR SUGAR TASTE 61A-RELATED"/>
    <property type="match status" value="1"/>
</dbReference>
<name>A0A8J2P6C4_9HEXA</name>
<feature type="transmembrane region" description="Helical" evidence="8">
    <location>
        <begin position="156"/>
        <end position="174"/>
    </location>
</feature>
<dbReference type="Pfam" id="PF06151">
    <property type="entry name" value="Trehalose_recp"/>
    <property type="match status" value="1"/>
</dbReference>